<keyword evidence="7" id="KW-0378">Hydrolase</keyword>
<evidence type="ECO:0000256" key="2">
    <source>
        <dbReference type="ARBA" id="ARBA00022840"/>
    </source>
</evidence>
<keyword evidence="1" id="KW-0547">Nucleotide-binding</keyword>
<evidence type="ECO:0000259" key="6">
    <source>
        <dbReference type="PROSITE" id="PS51194"/>
    </source>
</evidence>
<sequence>MLPATLAQEVRKQVLHYLQATFRLRDNATEKALDAFFNDPENGLFKGPWVQVRRPFRLDSGNISDLFDIEIPYVPFRHQAISWRRLTTRGGNQPQHTLVTTGTGSGKTECFLYPVLDHCQRMHQSGKRDGIKAIILYPMNALAADQAGRFAEEILKSPLLSDMVAGHPRARVRVGLYTGRMTSSSSKEEGAEPDTYVEVTREPAKDGSGEWTYKAITNREAMQADPPDILLTNYKMLDYLLLRPKDVSIWRHNQADPSLLRYLVLDELHTYDGAQGADVACLLRRLKERFSISRGQLCMVGTSATVAGGDDESNLGPMHKLCLFASTLFEESITDDAVIQEDRYRVDEVVRVPELEIDTLPSAEECVPRHREDAVHYAYRMASLFGGPTLPVATEDPRWPEWTPHCSVLKASLSKLDEHTRWGVALGEWIRWHPLFQKLLVATEQAPAHWLDLLRELAREDFAFRSVGDLAQRGEVLMAFLALVAHARELRSGKAFPLVPTQVQLWLRELRRIGALVHQDPAFTWLDNPPPEGRHQLPVVHCTECGELAWVGLRDLDADVAIEQHGVRGMQLADELPPIYEAWGFEGHPKPSLVVLSPWREGDDPINASGQQELEGLRWHLSPGSLVLREGPGPCPLTEERTFPVKVVHEHDHRNNGQRIGIRRCPHCRTLDSLMFIGSRAATIASVAIDEVFGSVLNNDPKLLAFTDSVQDASHRAGFFSARTYRFTLRTALQHLIDEAGEEGVALPEVGERLLAFWAEPTPGRPGSMKEVMATLIPPDLREYGDYLDYRDSSVQMPPAGLLAEVAQRLTWEATSEFGLMLTHGRTMERHASATLGWEPSRIDATLERLRQRFPRISPRLEILSDEALRLWVLGMLHRQRERGGLHHPYLTSFARQNYWGKYPFGKVVKGRESFPPQGRYQPRLWTTHPDKRHDHILVPPRDGQMPPWQLVWARRVLELPSVDDATLVDLLAAFLEAGESAGLLRKLHQDGDKAWYAISDAAARLYPTGEKLLCNSSGYYLYRPPQEALLWRDAPCLSYQDATGRYRPAELSEREKYYRTRYRKGALRRVFAHEHTGLLDTPEREGLEANFNDGSHADDPNVLTATSTLEMGIDIGDLSTTMLCSIPPTAASYLQRIGRAGRKTGTALILSVINQRPHDLFFYARPEALLAGEIEPPGCWLDASAVLVRQYLAFCFDQAVREGVLTDLPGTGKQLVEEVVQNRAGHIPGLMTWVLKHEEALQQRFMARFAHDAREDTRERFLGESRTERLREAVERAASEFQLQRQLLDNARKRLRDQKNKLEPATEEIDRAEIEREERILRARQRKLNEISALEVLTEHGLLPNYAFPERGVRFSGSIYHRRPKGDDGEVIETRPPIELVRSGVQAIRELAPGNHFYTHSHRFAVQQVELGSRNQPLVGEWTICGQCGHMRLAAEVHRPEAVPACPQCGHDGPESQSDLGQKKNFLQFSRSQAVSYMEYYDSLSADKGEERENERYQLVTSFDQTVEQASGAVGNDTEPFGIEYRSAMVLRQVNAGYQDQYRDLAFGQEKVSSEGFLICADCGMAADPGQGPGEVRHRRSCSGHRESQRRHREGRKDDAYRWEHVYLYRELRSEAVRLLLPDVEPEDVATLEAAIYLGMRLRFQGDPGHLLVQQQVIPNQQQGITQHYLVLMDAVPGGTGFLKALFQEVDDNERAGEGVMDVLRRALAELEHCPCRELHQTEDDTDGCYRCLRTYHLQYRADQISREQGIRVLRRLIAAGEARESKQELDEIKPRAMFGSVLEKRFVNRLRDWVVERGREEDWREVLIGGTRGFEFTLGDGRVWSLQLQPLLGSAQGVAVGCQPDFLLRPDDDVCRPIAIFLDGFEFHVKPHEDESRLADDFLKRRAILDSQRYWVWSLSWDDLGQPEGERFRFLSDRMTDDVLVKWRSKMESSLPQVSSVTGDAFTQLKGFLMSPSVEAWQRFGQVVGGFALMRLASSGIGQDAGQFNNALGMWRAGYSAPPLGRDDRGDWAWIAQKLALSDDLMVYGLGQELLLNDYTNLTVELRLGDSEQERRGEETYRLRWRRFHALANFFQFLERMLVFTTSEVESGVIPEPTLLPEVSLDDQWLEVVEETLSTLEKLVRQMAARGCELPEVEHYSDDLGDEPFAELAWPEASPPVALLVGDQASFAAKWGKAGWRVITDSDMQTHGEAWCIEQLPKRNSGD</sequence>
<dbReference type="InterPro" id="IPR018973">
    <property type="entry name" value="MZB"/>
</dbReference>
<evidence type="ECO:0000313" key="8">
    <source>
        <dbReference type="Proteomes" id="UP001589814"/>
    </source>
</evidence>
<reference evidence="7 8" key="1">
    <citation type="submission" date="2024-09" db="EMBL/GenBank/DDBJ databases">
        <authorList>
            <person name="Sun Q."/>
            <person name="Mori K."/>
        </authorList>
    </citation>
    <scope>NUCLEOTIDE SEQUENCE [LARGE SCALE GENOMIC DNA]</scope>
    <source>
        <strain evidence="7 8">CCM 7415</strain>
    </source>
</reference>
<keyword evidence="8" id="KW-1185">Reference proteome</keyword>
<dbReference type="InterPro" id="IPR027417">
    <property type="entry name" value="P-loop_NTPase"/>
</dbReference>
<evidence type="ECO:0000259" key="5">
    <source>
        <dbReference type="PROSITE" id="PS51192"/>
    </source>
</evidence>
<feature type="region of interest" description="Disordered" evidence="4">
    <location>
        <begin position="183"/>
        <end position="202"/>
    </location>
</feature>
<feature type="domain" description="Helicase C-terminal" evidence="6">
    <location>
        <begin position="1025"/>
        <end position="1186"/>
    </location>
</feature>
<proteinExistence type="predicted"/>
<comment type="caution">
    <text evidence="7">The sequence shown here is derived from an EMBL/GenBank/DDBJ whole genome shotgun (WGS) entry which is preliminary data.</text>
</comment>
<dbReference type="Gene3D" id="3.40.50.300">
    <property type="entry name" value="P-loop containing nucleotide triphosphate hydrolases"/>
    <property type="match status" value="2"/>
</dbReference>
<keyword evidence="7" id="KW-0347">Helicase</keyword>
<protein>
    <submittedName>
        <fullName evidence="7">DEAD/DEAH box helicase</fullName>
    </submittedName>
</protein>
<dbReference type="GO" id="GO:0004386">
    <property type="term" value="F:helicase activity"/>
    <property type="evidence" value="ECO:0007669"/>
    <property type="project" value="UniProtKB-KW"/>
</dbReference>
<accession>A0ABV6G4H2</accession>
<dbReference type="RefSeq" id="WP_019953162.1">
    <property type="nucleotide sequence ID" value="NZ_JBHLVX010000029.1"/>
</dbReference>
<dbReference type="EMBL" id="JBHLVX010000029">
    <property type="protein sequence ID" value="MFC0267912.1"/>
    <property type="molecule type" value="Genomic_DNA"/>
</dbReference>
<dbReference type="InterPro" id="IPR011545">
    <property type="entry name" value="DEAD/DEAH_box_helicase_dom"/>
</dbReference>
<evidence type="ECO:0000313" key="7">
    <source>
        <dbReference type="EMBL" id="MFC0267912.1"/>
    </source>
</evidence>
<feature type="compositionally biased region" description="Basic residues" evidence="4">
    <location>
        <begin position="1578"/>
        <end position="1595"/>
    </location>
</feature>
<evidence type="ECO:0000256" key="3">
    <source>
        <dbReference type="SAM" id="Coils"/>
    </source>
</evidence>
<dbReference type="PANTHER" id="PTHR47957">
    <property type="entry name" value="ATP-DEPENDENT HELICASE HRQ1"/>
    <property type="match status" value="1"/>
</dbReference>
<dbReference type="SUPFAM" id="SSF52540">
    <property type="entry name" value="P-loop containing nucleoside triphosphate hydrolases"/>
    <property type="match status" value="2"/>
</dbReference>
<evidence type="ECO:0000256" key="4">
    <source>
        <dbReference type="SAM" id="MobiDB-lite"/>
    </source>
</evidence>
<dbReference type="InterPro" id="IPR014001">
    <property type="entry name" value="Helicase_ATP-bd"/>
</dbReference>
<gene>
    <name evidence="7" type="ORF">ACFFHW_07915</name>
</gene>
<evidence type="ECO:0000256" key="1">
    <source>
        <dbReference type="ARBA" id="ARBA00022741"/>
    </source>
</evidence>
<dbReference type="SMART" id="SM00487">
    <property type="entry name" value="DEXDc"/>
    <property type="match status" value="1"/>
</dbReference>
<keyword evidence="2" id="KW-0067">ATP-binding</keyword>
<feature type="coiled-coil region" evidence="3">
    <location>
        <begin position="1275"/>
        <end position="1316"/>
    </location>
</feature>
<dbReference type="PROSITE" id="PS51194">
    <property type="entry name" value="HELICASE_CTER"/>
    <property type="match status" value="1"/>
</dbReference>
<dbReference type="Proteomes" id="UP001589814">
    <property type="component" value="Unassembled WGS sequence"/>
</dbReference>
<organism evidence="7 8">
    <name type="scientific">Kushneria aurantia</name>
    <dbReference type="NCBI Taxonomy" id="504092"/>
    <lineage>
        <taxon>Bacteria</taxon>
        <taxon>Pseudomonadati</taxon>
        <taxon>Pseudomonadota</taxon>
        <taxon>Gammaproteobacteria</taxon>
        <taxon>Oceanospirillales</taxon>
        <taxon>Halomonadaceae</taxon>
        <taxon>Kushneria</taxon>
    </lineage>
</organism>
<feature type="region of interest" description="Disordered" evidence="4">
    <location>
        <begin position="1571"/>
        <end position="1597"/>
    </location>
</feature>
<dbReference type="SMART" id="SM00490">
    <property type="entry name" value="HELICc"/>
    <property type="match status" value="1"/>
</dbReference>
<dbReference type="Pfam" id="PF09369">
    <property type="entry name" value="MZB"/>
    <property type="match status" value="1"/>
</dbReference>
<name>A0ABV6G4H2_9GAMM</name>
<keyword evidence="3" id="KW-0175">Coiled coil</keyword>
<dbReference type="Pfam" id="PF00271">
    <property type="entry name" value="Helicase_C"/>
    <property type="match status" value="1"/>
</dbReference>
<dbReference type="Pfam" id="PF00270">
    <property type="entry name" value="DEAD"/>
    <property type="match status" value="1"/>
</dbReference>
<dbReference type="InterPro" id="IPR001650">
    <property type="entry name" value="Helicase_C-like"/>
</dbReference>
<feature type="domain" description="Helicase ATP-binding" evidence="5">
    <location>
        <begin position="88"/>
        <end position="324"/>
    </location>
</feature>
<dbReference type="PROSITE" id="PS51192">
    <property type="entry name" value="HELICASE_ATP_BIND_1"/>
    <property type="match status" value="1"/>
</dbReference>
<dbReference type="PANTHER" id="PTHR47957:SF3">
    <property type="entry name" value="ATP-DEPENDENT HELICASE HRQ1"/>
    <property type="match status" value="1"/>
</dbReference>